<dbReference type="eggNOG" id="ENOG5032I8A">
    <property type="taxonomic scope" value="Bacteria"/>
</dbReference>
<dbReference type="EMBL" id="CP000553">
    <property type="protein sequence ID" value="ABM74992.1"/>
    <property type="molecule type" value="Genomic_DNA"/>
</dbReference>
<sequence>MRSRVNQFNTKSDGLEGGKQTLSYFLRGISMTRKRDKVWTAIIATRQWFSKLFTSEADALVDDFGNNPPPEIGTQSYSGDTHDKGD</sequence>
<evidence type="ECO:0000256" key="1">
    <source>
        <dbReference type="SAM" id="MobiDB-lite"/>
    </source>
</evidence>
<name>A2C0I2_PROM1</name>
<dbReference type="AlphaFoldDB" id="A2C0I2"/>
<dbReference type="RefSeq" id="WP_011823182.1">
    <property type="nucleotide sequence ID" value="NC_008819.1"/>
</dbReference>
<protein>
    <submittedName>
        <fullName evidence="2">Uncharacterized protein</fullName>
    </submittedName>
</protein>
<gene>
    <name evidence="2" type="ordered locus">NATL1_04281</name>
</gene>
<evidence type="ECO:0000313" key="2">
    <source>
        <dbReference type="EMBL" id="ABM74992.1"/>
    </source>
</evidence>
<dbReference type="Proteomes" id="UP000002592">
    <property type="component" value="Chromosome"/>
</dbReference>
<dbReference type="KEGG" id="pme:NATL1_04281"/>
<proteinExistence type="predicted"/>
<feature type="region of interest" description="Disordered" evidence="1">
    <location>
        <begin position="60"/>
        <end position="86"/>
    </location>
</feature>
<accession>A2C0I2</accession>
<evidence type="ECO:0000313" key="3">
    <source>
        <dbReference type="Proteomes" id="UP000002592"/>
    </source>
</evidence>
<reference evidence="3" key="1">
    <citation type="journal article" date="2007" name="PLoS Genet.">
        <title>Patterns and implications of gene gain and loss in the evolution of Prochlorococcus.</title>
        <authorList>
            <person name="Kettler G.C."/>
            <person name="Martiny A.C."/>
            <person name="Huang K."/>
            <person name="Zucker J."/>
            <person name="Coleman M.L."/>
            <person name="Rodrigue S."/>
            <person name="Chen F."/>
            <person name="Lapidus A."/>
            <person name="Ferriera S."/>
            <person name="Johnson J."/>
            <person name="Steglich C."/>
            <person name="Church G.M."/>
            <person name="Richardson P."/>
            <person name="Chisholm S.W."/>
        </authorList>
    </citation>
    <scope>NUCLEOTIDE SEQUENCE [LARGE SCALE GENOMIC DNA]</scope>
    <source>
        <strain evidence="3">NATL1A</strain>
    </source>
</reference>
<dbReference type="HOGENOM" id="CLU_2495366_0_0_3"/>
<organism evidence="2 3">
    <name type="scientific">Prochlorococcus marinus (strain NATL1A)</name>
    <dbReference type="NCBI Taxonomy" id="167555"/>
    <lineage>
        <taxon>Bacteria</taxon>
        <taxon>Bacillati</taxon>
        <taxon>Cyanobacteriota</taxon>
        <taxon>Cyanophyceae</taxon>
        <taxon>Synechococcales</taxon>
        <taxon>Prochlorococcaceae</taxon>
        <taxon>Prochlorococcus</taxon>
    </lineage>
</organism>